<dbReference type="GO" id="GO:0016746">
    <property type="term" value="F:acyltransferase activity"/>
    <property type="evidence" value="ECO:0007669"/>
    <property type="project" value="UniProtKB-KW"/>
</dbReference>
<keyword evidence="1" id="KW-0808">Transferase</keyword>
<name>A0A9N8QT02_9FLAO</name>
<sequence length="311" mass="36527">MSRESIEKQIEFRKNELMHYAPTSFFRKSAEKSFEYFVKNDIISQIEENDRVFSVSIEDSIYNFFYEFLKWDSDFFKMPTYKLNYVLYDDTNYLSLLKAISAFKENIVKKSYIFIEIPSEDIFLIQALNESMFRMVETRMTYFLDLKTFENDRYPVRKAIESDILNLKKVSSEMVNPFDRFHADISYDPIIADIFLGVFAEESVKGFADYVMVPNEKGVGSDSFLTAKYNKSWWDHIETKVSKMVLSAVSSKTNKGWYVKLISEMAYHLREQGAEFALMHPASTNKAVIHSYEKLGCKLGKVSHILTYMKR</sequence>
<protein>
    <submittedName>
        <fullName evidence="1">dTDP-fucosamine acetyltransferase</fullName>
        <ecNumber evidence="1">2.3.1.210</ecNumber>
    </submittedName>
</protein>
<gene>
    <name evidence="1" type="primary">wecD</name>
    <name evidence="1" type="ORF">CHRY9390_02332</name>
</gene>
<proteinExistence type="predicted"/>
<accession>A0A9N8QT02</accession>
<dbReference type="RefSeq" id="WP_162088609.1">
    <property type="nucleotide sequence ID" value="NZ_CAJIMS010000001.1"/>
</dbReference>
<dbReference type="Proteomes" id="UP000662618">
    <property type="component" value="Unassembled WGS sequence"/>
</dbReference>
<dbReference type="EC" id="2.3.1.210" evidence="1"/>
<keyword evidence="2" id="KW-1185">Reference proteome</keyword>
<organism evidence="1 2">
    <name type="scientific">Chryseobacterium aquaeductus</name>
    <dbReference type="NCBI Taxonomy" id="2675056"/>
    <lineage>
        <taxon>Bacteria</taxon>
        <taxon>Pseudomonadati</taxon>
        <taxon>Bacteroidota</taxon>
        <taxon>Flavobacteriia</taxon>
        <taxon>Flavobacteriales</taxon>
        <taxon>Weeksellaceae</taxon>
        <taxon>Chryseobacterium group</taxon>
        <taxon>Chryseobacterium</taxon>
    </lineage>
</organism>
<reference evidence="1" key="1">
    <citation type="submission" date="2020-12" db="EMBL/GenBank/DDBJ databases">
        <authorList>
            <person name="Rodrigo-Torres L."/>
            <person name="Arahal R. D."/>
            <person name="Lucena T."/>
        </authorList>
    </citation>
    <scope>NUCLEOTIDE SEQUENCE</scope>
    <source>
        <strain evidence="1">CECT 9390</strain>
    </source>
</reference>
<evidence type="ECO:0000313" key="2">
    <source>
        <dbReference type="Proteomes" id="UP000662618"/>
    </source>
</evidence>
<evidence type="ECO:0000313" key="1">
    <source>
        <dbReference type="EMBL" id="CAD7811290.1"/>
    </source>
</evidence>
<dbReference type="AlphaFoldDB" id="A0A9N8QT02"/>
<comment type="caution">
    <text evidence="1">The sequence shown here is derived from an EMBL/GenBank/DDBJ whole genome shotgun (WGS) entry which is preliminary data.</text>
</comment>
<dbReference type="EMBL" id="CAJIMS010000001">
    <property type="protein sequence ID" value="CAD7811290.1"/>
    <property type="molecule type" value="Genomic_DNA"/>
</dbReference>
<dbReference type="Gene3D" id="3.40.630.30">
    <property type="match status" value="1"/>
</dbReference>
<keyword evidence="1" id="KW-0012">Acyltransferase</keyword>